<dbReference type="AlphaFoldDB" id="T1GFT7"/>
<dbReference type="EnsemblMetazoa" id="MESCA002237-RA">
    <property type="protein sequence ID" value="MESCA002237-PA"/>
    <property type="gene ID" value="MESCA002237"/>
</dbReference>
<dbReference type="Pfam" id="PF00135">
    <property type="entry name" value="COesterase"/>
    <property type="match status" value="1"/>
</dbReference>
<keyword evidence="5" id="KW-0325">Glycoprotein</keyword>
<dbReference type="EC" id="3.1.1.-" evidence="6"/>
<proteinExistence type="inferred from homology"/>
<name>T1GFT7_MEGSC</name>
<dbReference type="OMA" id="ICGSHAK"/>
<evidence type="ECO:0000256" key="2">
    <source>
        <dbReference type="ARBA" id="ARBA00022487"/>
    </source>
</evidence>
<evidence type="ECO:0000313" key="9">
    <source>
        <dbReference type="Proteomes" id="UP000015102"/>
    </source>
</evidence>
<dbReference type="HOGENOM" id="CLU_1598664_0_0_1"/>
<evidence type="ECO:0000313" key="8">
    <source>
        <dbReference type="EnsemblMetazoa" id="MESCA002237-PA"/>
    </source>
</evidence>
<keyword evidence="4" id="KW-1015">Disulfide bond</keyword>
<dbReference type="InterPro" id="IPR019826">
    <property type="entry name" value="Carboxylesterase_B_AS"/>
</dbReference>
<dbReference type="Gene3D" id="3.40.50.1820">
    <property type="entry name" value="alpha/beta hydrolase"/>
    <property type="match status" value="1"/>
</dbReference>
<dbReference type="SUPFAM" id="SSF53474">
    <property type="entry name" value="alpha/beta-Hydrolases"/>
    <property type="match status" value="1"/>
</dbReference>
<organism evidence="8 9">
    <name type="scientific">Megaselia scalaris</name>
    <name type="common">Humpbacked fly</name>
    <name type="synonym">Phora scalaris</name>
    <dbReference type="NCBI Taxonomy" id="36166"/>
    <lineage>
        <taxon>Eukaryota</taxon>
        <taxon>Metazoa</taxon>
        <taxon>Ecdysozoa</taxon>
        <taxon>Arthropoda</taxon>
        <taxon>Hexapoda</taxon>
        <taxon>Insecta</taxon>
        <taxon>Pterygota</taxon>
        <taxon>Neoptera</taxon>
        <taxon>Endopterygota</taxon>
        <taxon>Diptera</taxon>
        <taxon>Brachycera</taxon>
        <taxon>Muscomorpha</taxon>
        <taxon>Platypezoidea</taxon>
        <taxon>Phoridae</taxon>
        <taxon>Megaseliini</taxon>
        <taxon>Megaselia</taxon>
    </lineage>
</organism>
<keyword evidence="9" id="KW-1185">Reference proteome</keyword>
<accession>T1GFT7</accession>
<evidence type="ECO:0000256" key="3">
    <source>
        <dbReference type="ARBA" id="ARBA00022801"/>
    </source>
</evidence>
<comment type="similarity">
    <text evidence="1 6">Belongs to the type-B carboxylesterase/lipase family.</text>
</comment>
<evidence type="ECO:0000256" key="5">
    <source>
        <dbReference type="ARBA" id="ARBA00023180"/>
    </source>
</evidence>
<evidence type="ECO:0000256" key="1">
    <source>
        <dbReference type="ARBA" id="ARBA00005964"/>
    </source>
</evidence>
<dbReference type="PANTHER" id="PTHR43142:SF1">
    <property type="entry name" value="CARBOXYLIC ESTER HYDROLASE"/>
    <property type="match status" value="1"/>
</dbReference>
<dbReference type="InterPro" id="IPR002018">
    <property type="entry name" value="CarbesteraseB"/>
</dbReference>
<dbReference type="GO" id="GO:0052689">
    <property type="term" value="F:carboxylic ester hydrolase activity"/>
    <property type="evidence" value="ECO:0007669"/>
    <property type="project" value="UniProtKB-KW"/>
</dbReference>
<evidence type="ECO:0000256" key="4">
    <source>
        <dbReference type="ARBA" id="ARBA00023157"/>
    </source>
</evidence>
<feature type="domain" description="Carboxylesterase type B" evidence="7">
    <location>
        <begin position="3"/>
        <end position="164"/>
    </location>
</feature>
<dbReference type="PROSITE" id="PS00122">
    <property type="entry name" value="CARBOXYLESTERASE_B_1"/>
    <property type="match status" value="1"/>
</dbReference>
<sequence length="167" mass="18806">MKKEVVLISINYRLGSLGFLSFDDPETKVSGNAALKDQVLALKWVKKNCEFFGGDSNNITVFGESAGGASTHYMMLTEQTRDLFHKGIIMSASAMAQWAVTPRRNWGFRMAQLLGYQGPNNDLDVLYFLQLQKPYDIMKAGEKLLTVEERKSRIPFAFGPVIEPFIM</sequence>
<evidence type="ECO:0000256" key="6">
    <source>
        <dbReference type="RuleBase" id="RU361235"/>
    </source>
</evidence>
<dbReference type="EMBL" id="CAQQ02026096">
    <property type="status" value="NOT_ANNOTATED_CDS"/>
    <property type="molecule type" value="Genomic_DNA"/>
</dbReference>
<evidence type="ECO:0000259" key="7">
    <source>
        <dbReference type="Pfam" id="PF00135"/>
    </source>
</evidence>
<keyword evidence="2" id="KW-0719">Serine esterase</keyword>
<keyword evidence="3 6" id="KW-0378">Hydrolase</keyword>
<reference evidence="9" key="1">
    <citation type="submission" date="2013-02" db="EMBL/GenBank/DDBJ databases">
        <authorList>
            <person name="Hughes D."/>
        </authorList>
    </citation>
    <scope>NUCLEOTIDE SEQUENCE</scope>
    <source>
        <strain>Durham</strain>
        <strain evidence="9">NC isolate 2 -- Noor lab</strain>
    </source>
</reference>
<dbReference type="PANTHER" id="PTHR43142">
    <property type="entry name" value="CARBOXYLIC ESTER HYDROLASE"/>
    <property type="match status" value="1"/>
</dbReference>
<dbReference type="Proteomes" id="UP000015102">
    <property type="component" value="Unassembled WGS sequence"/>
</dbReference>
<dbReference type="STRING" id="36166.T1GFT7"/>
<protein>
    <recommendedName>
        <fullName evidence="6">Carboxylic ester hydrolase</fullName>
        <ecNumber evidence="6">3.1.1.-</ecNumber>
    </recommendedName>
</protein>
<reference evidence="8" key="2">
    <citation type="submission" date="2015-06" db="UniProtKB">
        <authorList>
            <consortium name="EnsemblMetazoa"/>
        </authorList>
    </citation>
    <scope>IDENTIFICATION</scope>
</reference>
<dbReference type="InterPro" id="IPR029058">
    <property type="entry name" value="AB_hydrolase_fold"/>
</dbReference>